<dbReference type="AlphaFoldDB" id="A0A5B6VF72"/>
<dbReference type="Proteomes" id="UP000325315">
    <property type="component" value="Unassembled WGS sequence"/>
</dbReference>
<dbReference type="PANTHER" id="PTHR46148:SF44">
    <property type="entry name" value="GAG-POL POLYPROTEIN"/>
    <property type="match status" value="1"/>
</dbReference>
<evidence type="ECO:0000259" key="1">
    <source>
        <dbReference type="Pfam" id="PF24626"/>
    </source>
</evidence>
<dbReference type="InterPro" id="IPR056924">
    <property type="entry name" value="SH3_Tf2-1"/>
</dbReference>
<dbReference type="GO" id="GO:0003964">
    <property type="term" value="F:RNA-directed DNA polymerase activity"/>
    <property type="evidence" value="ECO:0007669"/>
    <property type="project" value="UniProtKB-KW"/>
</dbReference>
<dbReference type="Gene3D" id="3.30.420.10">
    <property type="entry name" value="Ribonuclease H-like superfamily/Ribonuclease H"/>
    <property type="match status" value="1"/>
</dbReference>
<dbReference type="InterPro" id="IPR036397">
    <property type="entry name" value="RNaseH_sf"/>
</dbReference>
<keyword evidence="2" id="KW-0808">Transferase</keyword>
<keyword evidence="2" id="KW-0695">RNA-directed DNA polymerase</keyword>
<keyword evidence="2" id="KW-0548">Nucleotidyltransferase</keyword>
<dbReference type="GO" id="GO:0003676">
    <property type="term" value="F:nucleic acid binding"/>
    <property type="evidence" value="ECO:0007669"/>
    <property type="project" value="InterPro"/>
</dbReference>
<organism evidence="2 3">
    <name type="scientific">Gossypium australe</name>
    <dbReference type="NCBI Taxonomy" id="47621"/>
    <lineage>
        <taxon>Eukaryota</taxon>
        <taxon>Viridiplantae</taxon>
        <taxon>Streptophyta</taxon>
        <taxon>Embryophyta</taxon>
        <taxon>Tracheophyta</taxon>
        <taxon>Spermatophyta</taxon>
        <taxon>Magnoliopsida</taxon>
        <taxon>eudicotyledons</taxon>
        <taxon>Gunneridae</taxon>
        <taxon>Pentapetalae</taxon>
        <taxon>rosids</taxon>
        <taxon>malvids</taxon>
        <taxon>Malvales</taxon>
        <taxon>Malvaceae</taxon>
        <taxon>Malvoideae</taxon>
        <taxon>Gossypium</taxon>
    </lineage>
</organism>
<dbReference type="PANTHER" id="PTHR46148">
    <property type="entry name" value="CHROMO DOMAIN-CONTAINING PROTEIN"/>
    <property type="match status" value="1"/>
</dbReference>
<evidence type="ECO:0000313" key="3">
    <source>
        <dbReference type="Proteomes" id="UP000325315"/>
    </source>
</evidence>
<proteinExistence type="predicted"/>
<sequence length="200" mass="23571">MLRSCVIDFQGSWEEFLPLAKFSYNNNFQSSIQIAPYEALYGKKCPTLLCWAELGEKKVLGLELVAETKDKVSPWKKVLRFGCNGKLSPRFIGSYQVLRRVRLVAYQLDLPSELDRIYDVFHMSVLRLEEIELWSNLSFEEEPVQILDCRVKVLRRKIIPLVKLLWRNHGSEEAIWEPDDFIHQQYLYLLELGTVFLRKE</sequence>
<protein>
    <submittedName>
        <fullName evidence="2">Reverse transcriptase</fullName>
    </submittedName>
</protein>
<comment type="caution">
    <text evidence="2">The sequence shown here is derived from an EMBL/GenBank/DDBJ whole genome shotgun (WGS) entry which is preliminary data.</text>
</comment>
<evidence type="ECO:0000313" key="2">
    <source>
        <dbReference type="EMBL" id="KAA3467586.1"/>
    </source>
</evidence>
<reference evidence="3" key="1">
    <citation type="journal article" date="2019" name="Plant Biotechnol. J.">
        <title>Genome sequencing of the Australian wild diploid species Gossypium australe highlights disease resistance and delayed gland morphogenesis.</title>
        <authorList>
            <person name="Cai Y."/>
            <person name="Cai X."/>
            <person name="Wang Q."/>
            <person name="Wang P."/>
            <person name="Zhang Y."/>
            <person name="Cai C."/>
            <person name="Xu Y."/>
            <person name="Wang K."/>
            <person name="Zhou Z."/>
            <person name="Wang C."/>
            <person name="Geng S."/>
            <person name="Li B."/>
            <person name="Dong Q."/>
            <person name="Hou Y."/>
            <person name="Wang H."/>
            <person name="Ai P."/>
            <person name="Liu Z."/>
            <person name="Yi F."/>
            <person name="Sun M."/>
            <person name="An G."/>
            <person name="Cheng J."/>
            <person name="Zhang Y."/>
            <person name="Shi Q."/>
            <person name="Xie Y."/>
            <person name="Shi X."/>
            <person name="Chang Y."/>
            <person name="Huang F."/>
            <person name="Chen Y."/>
            <person name="Hong S."/>
            <person name="Mi L."/>
            <person name="Sun Q."/>
            <person name="Zhang L."/>
            <person name="Zhou B."/>
            <person name="Peng R."/>
            <person name="Zhang X."/>
            <person name="Liu F."/>
        </authorList>
    </citation>
    <scope>NUCLEOTIDE SEQUENCE [LARGE SCALE GENOMIC DNA]</scope>
    <source>
        <strain evidence="3">cv. PA1801</strain>
    </source>
</reference>
<feature type="domain" description="Tf2-1-like SH3-like" evidence="1">
    <location>
        <begin position="77"/>
        <end position="127"/>
    </location>
</feature>
<dbReference type="OrthoDB" id="1909122at2759"/>
<dbReference type="Pfam" id="PF24626">
    <property type="entry name" value="SH3_Tf2-1"/>
    <property type="match status" value="1"/>
</dbReference>
<keyword evidence="3" id="KW-1185">Reference proteome</keyword>
<accession>A0A5B6VF72</accession>
<dbReference type="EMBL" id="SMMG02000007">
    <property type="protein sequence ID" value="KAA3467586.1"/>
    <property type="molecule type" value="Genomic_DNA"/>
</dbReference>
<gene>
    <name evidence="2" type="ORF">EPI10_002588</name>
</gene>
<name>A0A5B6VF72_9ROSI</name>